<evidence type="ECO:0000313" key="3">
    <source>
        <dbReference type="Proteomes" id="UP000234950"/>
    </source>
</evidence>
<evidence type="ECO:0000313" key="2">
    <source>
        <dbReference type="EMBL" id="PLS08136.1"/>
    </source>
</evidence>
<sequence>MKQLTQRAATVELAIESALQDLGVTRDEVEVQVVENGRKGFLGFGV</sequence>
<protein>
    <submittedName>
        <fullName evidence="2">Protein jag</fullName>
    </submittedName>
</protein>
<keyword evidence="3" id="KW-1185">Reference proteome</keyword>
<dbReference type="InterPro" id="IPR038247">
    <property type="entry name" value="Jag_N_dom_sf"/>
</dbReference>
<feature type="domain" description="RNA-binding protein KhpB N-terminal" evidence="1">
    <location>
        <begin position="5"/>
        <end position="46"/>
    </location>
</feature>
<organism evidence="2 3">
    <name type="scientific">Neobacillus cucumis</name>
    <dbReference type="NCBI Taxonomy" id="1740721"/>
    <lineage>
        <taxon>Bacteria</taxon>
        <taxon>Bacillati</taxon>
        <taxon>Bacillota</taxon>
        <taxon>Bacilli</taxon>
        <taxon>Bacillales</taxon>
        <taxon>Bacillaceae</taxon>
        <taxon>Neobacillus</taxon>
    </lineage>
</organism>
<name>A0A2N5HRI0_9BACI</name>
<gene>
    <name evidence="2" type="ORF">CVD27_04385</name>
</gene>
<dbReference type="RefSeq" id="WP_180960146.1">
    <property type="nucleotide sequence ID" value="NZ_PGVE01000020.1"/>
</dbReference>
<reference evidence="2 3" key="1">
    <citation type="submission" date="2017-11" db="EMBL/GenBank/DDBJ databases">
        <title>Comparitive Functional Genomics of Dry Heat Resistant strains isolated from the Viking Spacecraft.</title>
        <authorList>
            <person name="Seuylemezian A."/>
            <person name="Cooper K."/>
            <person name="Vaishampayan P."/>
        </authorList>
    </citation>
    <scope>NUCLEOTIDE SEQUENCE [LARGE SCALE GENOMIC DNA]</scope>
    <source>
        <strain evidence="2 3">V32-6</strain>
    </source>
</reference>
<dbReference type="Gene3D" id="3.30.30.80">
    <property type="entry name" value="probable RNA-binding protein from clostridium symbiosum atcc 14940"/>
    <property type="match status" value="1"/>
</dbReference>
<evidence type="ECO:0000259" key="1">
    <source>
        <dbReference type="SMART" id="SM01245"/>
    </source>
</evidence>
<dbReference type="Pfam" id="PF14804">
    <property type="entry name" value="Jag_N"/>
    <property type="match status" value="1"/>
</dbReference>
<dbReference type="InterPro" id="IPR032782">
    <property type="entry name" value="KhpB_N"/>
</dbReference>
<accession>A0A2N5HRI0</accession>
<dbReference type="SMART" id="SM01245">
    <property type="entry name" value="Jag_N"/>
    <property type="match status" value="1"/>
</dbReference>
<dbReference type="Proteomes" id="UP000234950">
    <property type="component" value="Unassembled WGS sequence"/>
</dbReference>
<comment type="caution">
    <text evidence="2">The sequence shown here is derived from an EMBL/GenBank/DDBJ whole genome shotgun (WGS) entry which is preliminary data.</text>
</comment>
<dbReference type="AlphaFoldDB" id="A0A2N5HRI0"/>
<dbReference type="EMBL" id="PGVE01000020">
    <property type="protein sequence ID" value="PLS08136.1"/>
    <property type="molecule type" value="Genomic_DNA"/>
</dbReference>
<proteinExistence type="predicted"/>
<feature type="non-terminal residue" evidence="2">
    <location>
        <position position="46"/>
    </location>
</feature>